<feature type="non-terminal residue" evidence="1">
    <location>
        <position position="1"/>
    </location>
</feature>
<dbReference type="Proteomes" id="UP000747542">
    <property type="component" value="Unassembled WGS sequence"/>
</dbReference>
<dbReference type="AlphaFoldDB" id="A0A8J5JAR7"/>
<organism evidence="1 2">
    <name type="scientific">Homarus americanus</name>
    <name type="common">American lobster</name>
    <dbReference type="NCBI Taxonomy" id="6706"/>
    <lineage>
        <taxon>Eukaryota</taxon>
        <taxon>Metazoa</taxon>
        <taxon>Ecdysozoa</taxon>
        <taxon>Arthropoda</taxon>
        <taxon>Crustacea</taxon>
        <taxon>Multicrustacea</taxon>
        <taxon>Malacostraca</taxon>
        <taxon>Eumalacostraca</taxon>
        <taxon>Eucarida</taxon>
        <taxon>Decapoda</taxon>
        <taxon>Pleocyemata</taxon>
        <taxon>Astacidea</taxon>
        <taxon>Nephropoidea</taxon>
        <taxon>Nephropidae</taxon>
        <taxon>Homarus</taxon>
    </lineage>
</organism>
<reference evidence="1" key="1">
    <citation type="journal article" date="2021" name="Sci. Adv.">
        <title>The American lobster genome reveals insights on longevity, neural, and immune adaptations.</title>
        <authorList>
            <person name="Polinski J.M."/>
            <person name="Zimin A.V."/>
            <person name="Clark K.F."/>
            <person name="Kohn A.B."/>
            <person name="Sadowski N."/>
            <person name="Timp W."/>
            <person name="Ptitsyn A."/>
            <person name="Khanna P."/>
            <person name="Romanova D.Y."/>
            <person name="Williams P."/>
            <person name="Greenwood S.J."/>
            <person name="Moroz L.L."/>
            <person name="Walt D.R."/>
            <person name="Bodnar A.G."/>
        </authorList>
    </citation>
    <scope>NUCLEOTIDE SEQUENCE</scope>
    <source>
        <strain evidence="1">GMGI-L3</strain>
    </source>
</reference>
<comment type="caution">
    <text evidence="1">The sequence shown here is derived from an EMBL/GenBank/DDBJ whole genome shotgun (WGS) entry which is preliminary data.</text>
</comment>
<gene>
    <name evidence="1" type="ORF">Hamer_G024991</name>
</gene>
<evidence type="ECO:0000313" key="2">
    <source>
        <dbReference type="Proteomes" id="UP000747542"/>
    </source>
</evidence>
<accession>A0A8J5JAR7</accession>
<proteinExistence type="predicted"/>
<dbReference type="EMBL" id="JAHLQT010041969">
    <property type="protein sequence ID" value="KAG7155337.1"/>
    <property type="molecule type" value="Genomic_DNA"/>
</dbReference>
<protein>
    <submittedName>
        <fullName evidence="1">Uncharacterized protein</fullName>
    </submittedName>
</protein>
<sequence length="191" mass="20894">IQELGLATIYKDSEDVKLFCGMVDSLALFPLEDIPAGIDYLRDHTLDSMEPFFTDFDQTYMTGPGNTSASHPSTVPQKCGTFIKQRPMMNHARTTFVRDGITDTASWLGIISHCWLGTATQLSGIPSSGSKLTMLLYHLKSSKNLVEALKTSVQEPPDKTEDPLPGPPLVASQSKRFCKALAITCVGNLKQ</sequence>
<evidence type="ECO:0000313" key="1">
    <source>
        <dbReference type="EMBL" id="KAG7155337.1"/>
    </source>
</evidence>
<name>A0A8J5JAR7_HOMAM</name>
<keyword evidence="2" id="KW-1185">Reference proteome</keyword>